<dbReference type="Proteomes" id="UP000032180">
    <property type="component" value="Chromosome 1"/>
</dbReference>
<accession>A0A0D9V6H4</accession>
<name>A0A0D9V6H4_9ORYZ</name>
<organism evidence="1 2">
    <name type="scientific">Leersia perrieri</name>
    <dbReference type="NCBI Taxonomy" id="77586"/>
    <lineage>
        <taxon>Eukaryota</taxon>
        <taxon>Viridiplantae</taxon>
        <taxon>Streptophyta</taxon>
        <taxon>Embryophyta</taxon>
        <taxon>Tracheophyta</taxon>
        <taxon>Spermatophyta</taxon>
        <taxon>Magnoliopsida</taxon>
        <taxon>Liliopsida</taxon>
        <taxon>Poales</taxon>
        <taxon>Poaceae</taxon>
        <taxon>BOP clade</taxon>
        <taxon>Oryzoideae</taxon>
        <taxon>Oryzeae</taxon>
        <taxon>Oryzinae</taxon>
        <taxon>Leersia</taxon>
    </lineage>
</organism>
<dbReference type="AlphaFoldDB" id="A0A0D9V6H4"/>
<dbReference type="eggNOG" id="ENOG502R876">
    <property type="taxonomic scope" value="Eukaryota"/>
</dbReference>
<reference evidence="1 2" key="1">
    <citation type="submission" date="2012-08" db="EMBL/GenBank/DDBJ databases">
        <title>Oryza genome evolution.</title>
        <authorList>
            <person name="Wing R.A."/>
        </authorList>
    </citation>
    <scope>NUCLEOTIDE SEQUENCE</scope>
</reference>
<dbReference type="Gramene" id="LPERR01G28600.1">
    <property type="protein sequence ID" value="LPERR01G28600.1"/>
    <property type="gene ID" value="LPERR01G28600"/>
</dbReference>
<reference evidence="2" key="2">
    <citation type="submission" date="2013-12" db="EMBL/GenBank/DDBJ databases">
        <authorList>
            <person name="Yu Y."/>
            <person name="Lee S."/>
            <person name="de Baynast K."/>
            <person name="Wissotski M."/>
            <person name="Liu L."/>
            <person name="Talag J."/>
            <person name="Goicoechea J."/>
            <person name="Angelova A."/>
            <person name="Jetty R."/>
            <person name="Kudrna D."/>
            <person name="Golser W."/>
            <person name="Rivera L."/>
            <person name="Zhang J."/>
            <person name="Wing R."/>
        </authorList>
    </citation>
    <scope>NUCLEOTIDE SEQUENCE</scope>
</reference>
<protein>
    <submittedName>
        <fullName evidence="1">Uncharacterized protein</fullName>
    </submittedName>
</protein>
<evidence type="ECO:0000313" key="2">
    <source>
        <dbReference type="Proteomes" id="UP000032180"/>
    </source>
</evidence>
<sequence>MITRWHADHLEVDVHGAVDAVIDGAGIVGHDGSERLELGKLEVGIGRNLSEVPVHELGDHGDRRKRRRARAGRCCLRRTELARALLRHRRRRVPRPHPVRRRHEVVQYPLHAVDVVQRLDGVPKVGHEQVVEARVLQLRPDPSLQVLAAERAGVEEHRRAEHPEEESGGRHALLRRQQRHDLLQEIPLVPLRRRRHVRRPWRDASASSRPVALHRLDQPLEHRQAQERHVLVPPVHRPGARRRRRHRRAATRRADAVPERVVGGGGDAFGGGRRGGCGGVGGASLGGERGDASGDDVEVLGGGEHVLAGLERLDGVLPVGEHVGEERLRLRDEVALGVIVGHAQVLRRAPEAHHVVRVQLDLDVVAEPRRQLERLGAARDVVQLQRAHAAAATDAVLLRRRLVLADHPLQHAAPAQQRELHATHQLDCFSAIKNYKCLSRESR</sequence>
<proteinExistence type="predicted"/>
<dbReference type="HOGENOM" id="CLU_050304_0_0_1"/>
<keyword evidence="2" id="KW-1185">Reference proteome</keyword>
<evidence type="ECO:0000313" key="1">
    <source>
        <dbReference type="EnsemblPlants" id="LPERR01G28600.1"/>
    </source>
</evidence>
<dbReference type="EnsemblPlants" id="LPERR01G28600.1">
    <property type="protein sequence ID" value="LPERR01G28600.1"/>
    <property type="gene ID" value="LPERR01G28600"/>
</dbReference>
<reference evidence="1" key="3">
    <citation type="submission" date="2015-04" db="UniProtKB">
        <authorList>
            <consortium name="EnsemblPlants"/>
        </authorList>
    </citation>
    <scope>IDENTIFICATION</scope>
</reference>